<feature type="transmembrane region" description="Helical" evidence="8">
    <location>
        <begin position="83"/>
        <end position="105"/>
    </location>
</feature>
<feature type="transmembrane region" description="Helical" evidence="8">
    <location>
        <begin position="186"/>
        <end position="208"/>
    </location>
</feature>
<dbReference type="Proteomes" id="UP001338137">
    <property type="component" value="Unassembled WGS sequence"/>
</dbReference>
<evidence type="ECO:0000256" key="1">
    <source>
        <dbReference type="ARBA" id="ARBA00004141"/>
    </source>
</evidence>
<evidence type="ECO:0000256" key="7">
    <source>
        <dbReference type="ARBA" id="ARBA00023136"/>
    </source>
</evidence>
<organism evidence="9 10">
    <name type="scientific">Paenibacillus alba</name>
    <dbReference type="NCBI Taxonomy" id="1197127"/>
    <lineage>
        <taxon>Bacteria</taxon>
        <taxon>Bacillati</taxon>
        <taxon>Bacillota</taxon>
        <taxon>Bacilli</taxon>
        <taxon>Bacillales</taxon>
        <taxon>Paenibacillaceae</taxon>
        <taxon>Paenibacillus</taxon>
    </lineage>
</organism>
<dbReference type="EMBL" id="JARLKY010000046">
    <property type="protein sequence ID" value="MEC0229087.1"/>
    <property type="molecule type" value="Genomic_DNA"/>
</dbReference>
<feature type="transmembrane region" description="Helical" evidence="8">
    <location>
        <begin position="220"/>
        <end position="242"/>
    </location>
</feature>
<dbReference type="Pfam" id="PF03845">
    <property type="entry name" value="Spore_permease"/>
    <property type="match status" value="1"/>
</dbReference>
<protein>
    <submittedName>
        <fullName evidence="9">Endospore germination permease</fullName>
    </submittedName>
</protein>
<dbReference type="RefSeq" id="WP_326073231.1">
    <property type="nucleotide sequence ID" value="NZ_JARLKY010000046.1"/>
</dbReference>
<feature type="transmembrane region" description="Helical" evidence="8">
    <location>
        <begin position="42"/>
        <end position="63"/>
    </location>
</feature>
<reference evidence="9 10" key="1">
    <citation type="submission" date="2023-03" db="EMBL/GenBank/DDBJ databases">
        <title>Bacillus Genome Sequencing.</title>
        <authorList>
            <person name="Dunlap C."/>
        </authorList>
    </citation>
    <scope>NUCLEOTIDE SEQUENCE [LARGE SCALE GENOMIC DNA]</scope>
    <source>
        <strain evidence="9 10">BD-533</strain>
    </source>
</reference>
<dbReference type="PANTHER" id="PTHR34975">
    <property type="entry name" value="SPORE GERMINATION PROTEIN A2"/>
    <property type="match status" value="1"/>
</dbReference>
<evidence type="ECO:0000256" key="6">
    <source>
        <dbReference type="ARBA" id="ARBA00022989"/>
    </source>
</evidence>
<dbReference type="NCBIfam" id="TIGR00912">
    <property type="entry name" value="2A0309"/>
    <property type="match status" value="1"/>
</dbReference>
<comment type="subcellular location">
    <subcellularLocation>
        <location evidence="1">Membrane</location>
        <topology evidence="1">Multi-pass membrane protein</topology>
    </subcellularLocation>
</comment>
<evidence type="ECO:0000256" key="3">
    <source>
        <dbReference type="ARBA" id="ARBA00022448"/>
    </source>
</evidence>
<dbReference type="InterPro" id="IPR004761">
    <property type="entry name" value="Spore_GerAB"/>
</dbReference>
<comment type="caution">
    <text evidence="9">The sequence shown here is derived from an EMBL/GenBank/DDBJ whole genome shotgun (WGS) entry which is preliminary data.</text>
</comment>
<evidence type="ECO:0000256" key="5">
    <source>
        <dbReference type="ARBA" id="ARBA00022692"/>
    </source>
</evidence>
<accession>A0ABU6G4J0</accession>
<gene>
    <name evidence="9" type="ORF">P4I72_18315</name>
</gene>
<keyword evidence="6 8" id="KW-1133">Transmembrane helix</keyword>
<feature type="transmembrane region" description="Helical" evidence="8">
    <location>
        <begin position="150"/>
        <end position="166"/>
    </location>
</feature>
<evidence type="ECO:0000256" key="8">
    <source>
        <dbReference type="SAM" id="Phobius"/>
    </source>
</evidence>
<evidence type="ECO:0000256" key="2">
    <source>
        <dbReference type="ARBA" id="ARBA00007998"/>
    </source>
</evidence>
<keyword evidence="4" id="KW-0309">Germination</keyword>
<keyword evidence="10" id="KW-1185">Reference proteome</keyword>
<evidence type="ECO:0000313" key="9">
    <source>
        <dbReference type="EMBL" id="MEC0229087.1"/>
    </source>
</evidence>
<proteinExistence type="inferred from homology"/>
<evidence type="ECO:0000256" key="4">
    <source>
        <dbReference type="ARBA" id="ARBA00022544"/>
    </source>
</evidence>
<keyword evidence="5 8" id="KW-0812">Transmembrane</keyword>
<comment type="similarity">
    <text evidence="2">Belongs to the amino acid-polyamine-organocation (APC) superfamily. Spore germination protein (SGP) (TC 2.A.3.9) family.</text>
</comment>
<feature type="transmembrane region" description="Helical" evidence="8">
    <location>
        <begin position="340"/>
        <end position="360"/>
    </location>
</feature>
<dbReference type="PANTHER" id="PTHR34975:SF2">
    <property type="entry name" value="SPORE GERMINATION PROTEIN A2"/>
    <property type="match status" value="1"/>
</dbReference>
<keyword evidence="3" id="KW-0813">Transport</keyword>
<feature type="transmembrane region" description="Helical" evidence="8">
    <location>
        <begin position="126"/>
        <end position="144"/>
    </location>
</feature>
<name>A0ABU6G4J0_9BACL</name>
<feature type="transmembrane region" description="Helical" evidence="8">
    <location>
        <begin position="315"/>
        <end position="334"/>
    </location>
</feature>
<keyword evidence="7 8" id="KW-0472">Membrane</keyword>
<evidence type="ECO:0000313" key="10">
    <source>
        <dbReference type="Proteomes" id="UP001338137"/>
    </source>
</evidence>
<sequence>MPQLDKGIIGIRQFTVIVILLTLGDSILILPSGIAGSSHQDAWIAGLLGLVFGLVAVWIFSVMGGFYPGLSLIQYTPLIAGKWLGIVLNLSFLIYFGFIVVAVSWEIGDFITSAVMPETPIEVIELLFYGMMVFAARLGIGPIIRASEIFFPWVMLTLFVLIVMLIPQMQLNQIQPILEKGMKPILLGTLNAGSFPYMEIFGVLIILPHIKQSQEIRKNFLIGALLGGIALNMVLAQSIFVLGEYLTAHRFYSSFALAQRINIANFFQRLETVIAFLWIITTYIKTTLYFYVLNVGLAQFLKLKEYKMLTIPTSMICYALIFISIPNASFFNAVLAKVWAFYNITICMIIPLLLVGIYFIRNNKLKRSGSKTQG</sequence>
<feature type="transmembrane region" description="Helical" evidence="8">
    <location>
        <begin position="12"/>
        <end position="30"/>
    </location>
</feature>